<dbReference type="SMART" id="SM00710">
    <property type="entry name" value="PbH1"/>
    <property type="match status" value="3"/>
</dbReference>
<feature type="signal peptide" evidence="2">
    <location>
        <begin position="1"/>
        <end position="33"/>
    </location>
</feature>
<evidence type="ECO:0000256" key="2">
    <source>
        <dbReference type="SAM" id="SignalP"/>
    </source>
</evidence>
<feature type="region of interest" description="Disordered" evidence="1">
    <location>
        <begin position="718"/>
        <end position="740"/>
    </location>
</feature>
<sequence>MLGSRWIAPLRRLGPVLATIVVLCGAAPALASAADRYVATTGSDAANNCLTQATPCLTVQHAVLQSGNGDDVNVATGTYAESVTVGVSVEIDGPFGGTAGGDPSRGGAGEARIVGVGTNPAITIEADGVGIQGMALGPASGPAAAGTTGVHLDDFSTTTAIVDTLIENVARGVDLKDGSFPIMVFSAVHGAGDAAVVLEHVEGPFFADNELTDGDGDGIRFAAGLAPTTSITFDDNDVFDLGGGGVLVESGALAGGEPMHGNRIAATADPGLTAPAGAVDATDNWWGCNTGPDTAGCDDTSGVDPADVSPWTVMTLSAAPTTIATNGAASDVTASFNTNSDGDDIGPPEQGVPDHLTVAFSTTLGAIDPTACTCGGEALATLTSGAAAGTADVTATIDGESLTTQVQIVGPSASLTPASVDFGSVELGRASRLQSFALRNTGVVPLPVDDVGFTPPDFADFEIPAGADGCTGRTLDPGRACIVKARFVPTGSPGGRSSFLAVGSNGATVAGAPLSGVALTAAKARLAPIAPVDFGTVPVGQRSALRAWSVKNVGQGDVTLGSIALTGEYANQYLMPTDRDHCTGTTLSPGESCSLRIRFAPNSAGGKPTTLEVPSDAVPTLESSITGSGTTAPAIRATPSPLDFGDVAVGSRTRGRNITVKNTGGSDLTLGAAELTGSETDQFVITRDTCDGVTLAPREFCTIRVRFAPTGAAGPRNAGVQILTDGPPATGELQGNAIET</sequence>
<keyword evidence="4" id="KW-1185">Reference proteome</keyword>
<name>A0A9E6XS08_9ACTN</name>
<dbReference type="InterPro" id="IPR012334">
    <property type="entry name" value="Pectin_lyas_fold"/>
</dbReference>
<gene>
    <name evidence="3" type="ORF">DSM104329_00111</name>
</gene>
<evidence type="ECO:0008006" key="5">
    <source>
        <dbReference type="Google" id="ProtNLM"/>
    </source>
</evidence>
<dbReference type="RefSeq" id="WP_259313440.1">
    <property type="nucleotide sequence ID" value="NZ_CP087164.1"/>
</dbReference>
<organism evidence="3 4">
    <name type="scientific">Capillimicrobium parvum</name>
    <dbReference type="NCBI Taxonomy" id="2884022"/>
    <lineage>
        <taxon>Bacteria</taxon>
        <taxon>Bacillati</taxon>
        <taxon>Actinomycetota</taxon>
        <taxon>Thermoleophilia</taxon>
        <taxon>Solirubrobacterales</taxon>
        <taxon>Capillimicrobiaceae</taxon>
        <taxon>Capillimicrobium</taxon>
    </lineage>
</organism>
<dbReference type="KEGG" id="sbae:DSM104329_00111"/>
<dbReference type="Gene3D" id="2.60.40.10">
    <property type="entry name" value="Immunoglobulins"/>
    <property type="match status" value="4"/>
</dbReference>
<dbReference type="NCBIfam" id="NF012200">
    <property type="entry name" value="choice_anch_D"/>
    <property type="match status" value="3"/>
</dbReference>
<keyword evidence="2" id="KW-0732">Signal</keyword>
<dbReference type="InterPro" id="IPR006626">
    <property type="entry name" value="PbH1"/>
</dbReference>
<accession>A0A9E6XS08</accession>
<feature type="chain" id="PRO_5039184308" description="Choice-of-anchor D domain-containing protein" evidence="2">
    <location>
        <begin position="34"/>
        <end position="740"/>
    </location>
</feature>
<dbReference type="InterPro" id="IPR011050">
    <property type="entry name" value="Pectin_lyase_fold/virulence"/>
</dbReference>
<dbReference type="EMBL" id="CP087164">
    <property type="protein sequence ID" value="UGS33746.1"/>
    <property type="molecule type" value="Genomic_DNA"/>
</dbReference>
<dbReference type="AlphaFoldDB" id="A0A9E6XS08"/>
<dbReference type="SUPFAM" id="SSF51126">
    <property type="entry name" value="Pectin lyase-like"/>
    <property type="match status" value="1"/>
</dbReference>
<evidence type="ECO:0000313" key="4">
    <source>
        <dbReference type="Proteomes" id="UP001162834"/>
    </source>
</evidence>
<dbReference type="Gene3D" id="2.160.20.10">
    <property type="entry name" value="Single-stranded right-handed beta-helix, Pectin lyase-like"/>
    <property type="match status" value="1"/>
</dbReference>
<reference evidence="3" key="1">
    <citation type="journal article" date="2022" name="Int. J. Syst. Evol. Microbiol.">
        <title>Pseudomonas aegrilactucae sp. nov. and Pseudomonas morbosilactucae sp. nov., pathogens causing bacterial rot of lettuce in Japan.</title>
        <authorList>
            <person name="Sawada H."/>
            <person name="Fujikawa T."/>
            <person name="Satou M."/>
        </authorList>
    </citation>
    <scope>NUCLEOTIDE SEQUENCE</scope>
    <source>
        <strain evidence="3">0166_1</strain>
    </source>
</reference>
<dbReference type="InterPro" id="IPR013783">
    <property type="entry name" value="Ig-like_fold"/>
</dbReference>
<evidence type="ECO:0000256" key="1">
    <source>
        <dbReference type="SAM" id="MobiDB-lite"/>
    </source>
</evidence>
<dbReference type="Proteomes" id="UP001162834">
    <property type="component" value="Chromosome"/>
</dbReference>
<protein>
    <recommendedName>
        <fullName evidence="5">Choice-of-anchor D domain-containing protein</fullName>
    </recommendedName>
</protein>
<evidence type="ECO:0000313" key="3">
    <source>
        <dbReference type="EMBL" id="UGS33746.1"/>
    </source>
</evidence>
<dbReference type="GO" id="GO:0005975">
    <property type="term" value="P:carbohydrate metabolic process"/>
    <property type="evidence" value="ECO:0007669"/>
    <property type="project" value="UniProtKB-ARBA"/>
</dbReference>
<proteinExistence type="predicted"/>